<keyword evidence="2" id="KW-0472">Membrane</keyword>
<dbReference type="GO" id="GO:0016787">
    <property type="term" value="F:hydrolase activity"/>
    <property type="evidence" value="ECO:0007669"/>
    <property type="project" value="UniProtKB-KW"/>
</dbReference>
<comment type="subcellular location">
    <subcellularLocation>
        <location evidence="1">Membrane</location>
    </subcellularLocation>
</comment>
<keyword evidence="3" id="KW-0325">Glycoprotein</keyword>
<dbReference type="GO" id="GO:0016020">
    <property type="term" value="C:membrane"/>
    <property type="evidence" value="ECO:0007669"/>
    <property type="project" value="UniProtKB-SubCell"/>
</dbReference>
<reference evidence="5" key="1">
    <citation type="journal article" date="2016" name="Mol. Biol. Evol.">
        <title>Comparative Genomics of Early-Diverging Mushroom-Forming Fungi Provides Insights into the Origins of Lignocellulose Decay Capabilities.</title>
        <authorList>
            <person name="Nagy L.G."/>
            <person name="Riley R."/>
            <person name="Tritt A."/>
            <person name="Adam C."/>
            <person name="Daum C."/>
            <person name="Floudas D."/>
            <person name="Sun H."/>
            <person name="Yadav J.S."/>
            <person name="Pangilinan J."/>
            <person name="Larsson K.H."/>
            <person name="Matsuura K."/>
            <person name="Barry K."/>
            <person name="Labutti K."/>
            <person name="Kuo R."/>
            <person name="Ohm R.A."/>
            <person name="Bhattacharya S.S."/>
            <person name="Shirouzu T."/>
            <person name="Yoshinaga Y."/>
            <person name="Martin F.M."/>
            <person name="Grigoriev I.V."/>
            <person name="Hibbett D.S."/>
        </authorList>
    </citation>
    <scope>NUCLEOTIDE SEQUENCE [LARGE SCALE GENOMIC DNA]</scope>
    <source>
        <strain evidence="5">CBS 109695</strain>
    </source>
</reference>
<dbReference type="InterPro" id="IPR013320">
    <property type="entry name" value="ConA-like_dom_sf"/>
</dbReference>
<dbReference type="Gene3D" id="2.60.120.200">
    <property type="match status" value="1"/>
</dbReference>
<dbReference type="STRING" id="436010.A0A165XPR6"/>
<evidence type="ECO:0000256" key="1">
    <source>
        <dbReference type="ARBA" id="ARBA00004370"/>
    </source>
</evidence>
<accession>A0A165XPR6</accession>
<organism evidence="5">
    <name type="scientific">Athelia psychrophila</name>
    <dbReference type="NCBI Taxonomy" id="1759441"/>
    <lineage>
        <taxon>Eukaryota</taxon>
        <taxon>Fungi</taxon>
        <taxon>Dikarya</taxon>
        <taxon>Basidiomycota</taxon>
        <taxon>Agaricomycotina</taxon>
        <taxon>Agaricomycetes</taxon>
        <taxon>Agaricomycetidae</taxon>
        <taxon>Atheliales</taxon>
        <taxon>Atheliaceae</taxon>
        <taxon>Athelia</taxon>
    </lineage>
</organism>
<evidence type="ECO:0000256" key="3">
    <source>
        <dbReference type="ARBA" id="ARBA00023180"/>
    </source>
</evidence>
<dbReference type="OrthoDB" id="412647at2759"/>
<evidence type="ECO:0000313" key="5">
    <source>
        <dbReference type="EMBL" id="KZP08762.1"/>
    </source>
</evidence>
<dbReference type="Pfam" id="PF03935">
    <property type="entry name" value="SKN1_KRE6_Sbg1"/>
    <property type="match status" value="1"/>
</dbReference>
<name>A0A165XPR6_9AGAM</name>
<evidence type="ECO:0000256" key="2">
    <source>
        <dbReference type="ARBA" id="ARBA00023136"/>
    </source>
</evidence>
<protein>
    <submittedName>
        <fullName evidence="5">Glycoside hydrolase family 16 protein</fullName>
    </submittedName>
</protein>
<keyword evidence="4" id="KW-0961">Cell wall biogenesis/degradation</keyword>
<gene>
    <name evidence="5" type="ORF">FIBSPDRAFT_901001</name>
</gene>
<proteinExistence type="predicted"/>
<dbReference type="EMBL" id="KV417714">
    <property type="protein sequence ID" value="KZP08762.1"/>
    <property type="molecule type" value="Genomic_DNA"/>
</dbReference>
<keyword evidence="5" id="KW-0378">Hydrolase</keyword>
<dbReference type="AlphaFoldDB" id="A0A165XPR6"/>
<sequence>MSQPKLYPQTPNNAPFTTSSFCHPPSSARGKQTFISKTWWKFSVWKCLDSAVQKGQVCPGPQIVSTRYSQIKQPVRECPIITYVTRNPLSALGGYNIGGINGAKSNGEELRLFGQVSQSGQWAPFTGGYIWPNTSANLIIPTSSISVQNPYRGESNPQATSVVTDVIKSFLLNFDYQGRYQTGTQYFINVYGIEYRPGFDDAYISWIANGTVAWTINAGCGGQYRRRHVCQARTPGTMYLLMNLGNFTNFGTVDTKHIPYPVTIHVDYIRVIVYQPKDAINYGCDPNDLPAAAKSTSERPSLLHFHCAKLPNCAAAPDTLRHTRILI</sequence>
<evidence type="ECO:0000256" key="4">
    <source>
        <dbReference type="ARBA" id="ARBA00023316"/>
    </source>
</evidence>
<dbReference type="InterPro" id="IPR005629">
    <property type="entry name" value="Skn1/Kre6/Sbg1"/>
</dbReference>
<dbReference type="SUPFAM" id="SSF49899">
    <property type="entry name" value="Concanavalin A-like lectins/glucanases"/>
    <property type="match status" value="1"/>
</dbReference>